<evidence type="ECO:0000259" key="9">
    <source>
        <dbReference type="Pfam" id="PF17768"/>
    </source>
</evidence>
<keyword evidence="4" id="KW-0378">Hydrolase</keyword>
<feature type="non-terminal residue" evidence="10">
    <location>
        <position position="597"/>
    </location>
</feature>
<dbReference type="GO" id="GO:0008409">
    <property type="term" value="F:5'-3' exonuclease activity"/>
    <property type="evidence" value="ECO:0007669"/>
    <property type="project" value="InterPro"/>
</dbReference>
<dbReference type="SUPFAM" id="SSF64182">
    <property type="entry name" value="DHH phosphoesterases"/>
    <property type="match status" value="1"/>
</dbReference>
<dbReference type="GO" id="GO:0006310">
    <property type="term" value="P:DNA recombination"/>
    <property type="evidence" value="ECO:0007669"/>
    <property type="project" value="InterPro"/>
</dbReference>
<evidence type="ECO:0000256" key="6">
    <source>
        <dbReference type="SAM" id="Coils"/>
    </source>
</evidence>
<proteinExistence type="inferred from homology"/>
<organism evidence="10 11">
    <name type="scientific">Candidatus Falkowbacteria bacterium CG10_big_fil_rev_8_21_14_0_10_37_6</name>
    <dbReference type="NCBI Taxonomy" id="1974563"/>
    <lineage>
        <taxon>Bacteria</taxon>
        <taxon>Candidatus Falkowiibacteriota</taxon>
    </lineage>
</organism>
<protein>
    <recommendedName>
        <fullName evidence="2">Single-stranded-DNA-specific exonuclease RecJ</fullName>
    </recommendedName>
</protein>
<gene>
    <name evidence="10" type="primary">recJ</name>
    <name evidence="10" type="ORF">COT95_00970</name>
</gene>
<evidence type="ECO:0000313" key="11">
    <source>
        <dbReference type="Proteomes" id="UP000228614"/>
    </source>
</evidence>
<feature type="coiled-coil region" evidence="6">
    <location>
        <begin position="331"/>
        <end position="358"/>
    </location>
</feature>
<dbReference type="NCBIfam" id="TIGR00644">
    <property type="entry name" value="recJ"/>
    <property type="match status" value="1"/>
</dbReference>
<dbReference type="InterPro" id="IPR001667">
    <property type="entry name" value="DDH_dom"/>
</dbReference>
<feature type="domain" description="RecJ OB" evidence="9">
    <location>
        <begin position="499"/>
        <end position="597"/>
    </location>
</feature>
<dbReference type="GO" id="GO:0003676">
    <property type="term" value="F:nucleic acid binding"/>
    <property type="evidence" value="ECO:0007669"/>
    <property type="project" value="InterPro"/>
</dbReference>
<evidence type="ECO:0000256" key="2">
    <source>
        <dbReference type="ARBA" id="ARBA00019841"/>
    </source>
</evidence>
<dbReference type="InterPro" id="IPR038763">
    <property type="entry name" value="DHH_sf"/>
</dbReference>
<comment type="similarity">
    <text evidence="1">Belongs to the RecJ family.</text>
</comment>
<evidence type="ECO:0000256" key="5">
    <source>
        <dbReference type="ARBA" id="ARBA00022839"/>
    </source>
</evidence>
<dbReference type="AlphaFoldDB" id="A0A2H0V7I0"/>
<sequence>MRKWHVAENSVSDDLIKNNLNKNSVIFQLLGAKGFSASQIDNFLQAEYQANLHDPFLFKDMLPASELILKHLQAGNKITVYGDYDADGVTSTAVMFKTLDFLINNAAAENKLDIYIPHRETEGYGLNVNAVELIAKGGTKLIITVDGGIRSITEVEKAKELGMDVIVTDHHEPGEKLPNCLIINPKVDKDNYPFSGLAGVGVAFKVAQALFVVVSQNKKDYQNSTTEKFEFFEKWLLDLVAIGTIADLVPLVDENRVLVKYGLLILNKTRRVGIQKLIEVSQSAVDKKGNTRELDTWQVGFQLAPRLNAAGRLGHASNAYQLLVTTDETEAIKIAEELNATNQERQNLTEDIFRLADKSITKEAKIIFAVCPCIREGREGLEISQQKSDILAEHVWPAGVMGLVAGKLTEKYYLPALAITRKESSPGVFEIVGSARSIAEFNITAMLEKCSEFLKNYGGHKQAAGFTVKDGELEKFLALANKIAGDELKNVLLAPTLEIDLKINFGEISEELYNVLNKLRPLGVQNPQPKFLTENLQVVNANTMGNTSQHLKLKLLKDGKMFDAVAFGASDEWKKITAGDFIDLVYYIDINEWNGRR</sequence>
<dbReference type="EMBL" id="PFAN01000057">
    <property type="protein sequence ID" value="PIR95021.1"/>
    <property type="molecule type" value="Genomic_DNA"/>
</dbReference>
<reference evidence="11" key="1">
    <citation type="submission" date="2017-09" db="EMBL/GenBank/DDBJ databases">
        <title>Depth-based differentiation of microbial function through sediment-hosted aquifers and enrichment of novel symbionts in the deep terrestrial subsurface.</title>
        <authorList>
            <person name="Probst A.J."/>
            <person name="Ladd B."/>
            <person name="Jarett J.K."/>
            <person name="Geller-Mcgrath D.E."/>
            <person name="Sieber C.M.K."/>
            <person name="Emerson J.B."/>
            <person name="Anantharaman K."/>
            <person name="Thomas B.C."/>
            <person name="Malmstrom R."/>
            <person name="Stieglmeier M."/>
            <person name="Klingl A."/>
            <person name="Woyke T."/>
            <person name="Ryan C.M."/>
            <person name="Banfield J.F."/>
        </authorList>
    </citation>
    <scope>NUCLEOTIDE SEQUENCE [LARGE SCALE GENOMIC DNA]</scope>
</reference>
<evidence type="ECO:0000256" key="3">
    <source>
        <dbReference type="ARBA" id="ARBA00022722"/>
    </source>
</evidence>
<dbReference type="Gene3D" id="3.10.310.30">
    <property type="match status" value="1"/>
</dbReference>
<dbReference type="PANTHER" id="PTHR30255">
    <property type="entry name" value="SINGLE-STRANDED-DNA-SPECIFIC EXONUCLEASE RECJ"/>
    <property type="match status" value="1"/>
</dbReference>
<dbReference type="GO" id="GO:0006281">
    <property type="term" value="P:DNA repair"/>
    <property type="evidence" value="ECO:0007669"/>
    <property type="project" value="InterPro"/>
</dbReference>
<dbReference type="InterPro" id="IPR051673">
    <property type="entry name" value="SSDNA_exonuclease_RecJ"/>
</dbReference>
<keyword evidence="3" id="KW-0540">Nuclease</keyword>
<comment type="caution">
    <text evidence="10">The sequence shown here is derived from an EMBL/GenBank/DDBJ whole genome shotgun (WGS) entry which is preliminary data.</text>
</comment>
<evidence type="ECO:0000256" key="4">
    <source>
        <dbReference type="ARBA" id="ARBA00022801"/>
    </source>
</evidence>
<keyword evidence="6" id="KW-0175">Coiled coil</keyword>
<keyword evidence="5 10" id="KW-0269">Exonuclease</keyword>
<name>A0A2H0V7I0_9BACT</name>
<evidence type="ECO:0000259" key="7">
    <source>
        <dbReference type="Pfam" id="PF01368"/>
    </source>
</evidence>
<feature type="domain" description="DDH" evidence="7">
    <location>
        <begin position="77"/>
        <end position="244"/>
    </location>
</feature>
<feature type="domain" description="DHHA1" evidence="8">
    <location>
        <begin position="393"/>
        <end position="484"/>
    </location>
</feature>
<dbReference type="Pfam" id="PF02272">
    <property type="entry name" value="DHHA1"/>
    <property type="match status" value="1"/>
</dbReference>
<dbReference type="InterPro" id="IPR004610">
    <property type="entry name" value="RecJ"/>
</dbReference>
<evidence type="ECO:0000259" key="8">
    <source>
        <dbReference type="Pfam" id="PF02272"/>
    </source>
</evidence>
<dbReference type="Pfam" id="PF01368">
    <property type="entry name" value="DHH"/>
    <property type="match status" value="1"/>
</dbReference>
<accession>A0A2H0V7I0</accession>
<dbReference type="Gene3D" id="3.90.1640.30">
    <property type="match status" value="1"/>
</dbReference>
<dbReference type="PANTHER" id="PTHR30255:SF2">
    <property type="entry name" value="SINGLE-STRANDED-DNA-SPECIFIC EXONUCLEASE RECJ"/>
    <property type="match status" value="1"/>
</dbReference>
<evidence type="ECO:0000256" key="1">
    <source>
        <dbReference type="ARBA" id="ARBA00005915"/>
    </source>
</evidence>
<dbReference type="Proteomes" id="UP000228614">
    <property type="component" value="Unassembled WGS sequence"/>
</dbReference>
<dbReference type="Pfam" id="PF17768">
    <property type="entry name" value="RecJ_OB"/>
    <property type="match status" value="1"/>
</dbReference>
<dbReference type="InterPro" id="IPR041122">
    <property type="entry name" value="RecJ_OB"/>
</dbReference>
<evidence type="ECO:0000313" key="10">
    <source>
        <dbReference type="EMBL" id="PIR95021.1"/>
    </source>
</evidence>
<dbReference type="InterPro" id="IPR003156">
    <property type="entry name" value="DHHA1_dom"/>
</dbReference>